<feature type="transmembrane region" description="Helical" evidence="8">
    <location>
        <begin position="12"/>
        <end position="32"/>
    </location>
</feature>
<sequence length="405" mass="43663">MSDKAPSFSVPARMQGWIALLGAVVALGPLTIDMYLPALPVIGTDLQTGSDQVQLTLASYFIGLALGQLIYGPASDRHGRKPPLLIGLAIYVLASLMCTLTNDVMMLVFWRFVQALGGAAGMVITRAIVRDRCDTQQAARAFSLLMLVMGVAPILAPLIGGWVLALANWRWIFAVLAGYGALMFLLVFFAIEETLVTRNPLATRVAVIFRNYRHLMGQADFVGYTLSNGLAWAGMFAYITGSAFVFIEGFQLSAQQYAYIFGANAGGLILASQINVQLLKRFRLSFLLDRMMWLPCLTGVSLVILELLGWLNLTGLLIGLFLFIASLGLIGPNGVALAMHNQMKVAGSASALMGALQFTVATLTGATMSLFSSASPRPMLMLMAVCGVLALLVYRWTVERMASSL</sequence>
<dbReference type="PANTHER" id="PTHR23502:SF132">
    <property type="entry name" value="POLYAMINE TRANSPORTER 2-RELATED"/>
    <property type="match status" value="1"/>
</dbReference>
<feature type="transmembrane region" description="Helical" evidence="8">
    <location>
        <begin position="52"/>
        <end position="71"/>
    </location>
</feature>
<dbReference type="InterPro" id="IPR036259">
    <property type="entry name" value="MFS_trans_sf"/>
</dbReference>
<dbReference type="Pfam" id="PF07690">
    <property type="entry name" value="MFS_1"/>
    <property type="match status" value="1"/>
</dbReference>
<feature type="domain" description="Major facilitator superfamily (MFS) profile" evidence="9">
    <location>
        <begin position="17"/>
        <end position="402"/>
    </location>
</feature>
<name>A0A4R6UP12_9GAMM</name>
<dbReference type="PANTHER" id="PTHR23502">
    <property type="entry name" value="MAJOR FACILITATOR SUPERFAMILY"/>
    <property type="match status" value="1"/>
</dbReference>
<gene>
    <name evidence="10" type="ORF">EV696_106131</name>
</gene>
<evidence type="ECO:0000256" key="1">
    <source>
        <dbReference type="ARBA" id="ARBA00004651"/>
    </source>
</evidence>
<feature type="transmembrane region" description="Helical" evidence="8">
    <location>
        <begin position="141"/>
        <end position="165"/>
    </location>
</feature>
<keyword evidence="4" id="KW-1003">Cell membrane</keyword>
<keyword evidence="5 8" id="KW-0812">Transmembrane</keyword>
<feature type="transmembrane region" description="Helical" evidence="8">
    <location>
        <begin position="317"/>
        <end position="339"/>
    </location>
</feature>
<feature type="transmembrane region" description="Helical" evidence="8">
    <location>
        <begin position="351"/>
        <end position="372"/>
    </location>
</feature>
<evidence type="ECO:0000313" key="11">
    <source>
        <dbReference type="Proteomes" id="UP000295375"/>
    </source>
</evidence>
<keyword evidence="8" id="KW-0997">Cell inner membrane</keyword>
<feature type="transmembrane region" description="Helical" evidence="8">
    <location>
        <begin position="171"/>
        <end position="191"/>
    </location>
</feature>
<dbReference type="Proteomes" id="UP000295375">
    <property type="component" value="Unassembled WGS sequence"/>
</dbReference>
<evidence type="ECO:0000256" key="5">
    <source>
        <dbReference type="ARBA" id="ARBA00022692"/>
    </source>
</evidence>
<dbReference type="EMBL" id="SNYM01000006">
    <property type="protein sequence ID" value="TDQ48691.1"/>
    <property type="molecule type" value="Genomic_DNA"/>
</dbReference>
<dbReference type="CDD" id="cd17320">
    <property type="entry name" value="MFS_MdfA_MDR_like"/>
    <property type="match status" value="1"/>
</dbReference>
<dbReference type="GO" id="GO:1990961">
    <property type="term" value="P:xenobiotic detoxification by transmembrane export across the plasma membrane"/>
    <property type="evidence" value="ECO:0007669"/>
    <property type="project" value="InterPro"/>
</dbReference>
<dbReference type="GO" id="GO:0005886">
    <property type="term" value="C:plasma membrane"/>
    <property type="evidence" value="ECO:0007669"/>
    <property type="project" value="UniProtKB-SubCell"/>
</dbReference>
<dbReference type="NCBIfam" id="NF008314">
    <property type="entry name" value="PRK11102.1"/>
    <property type="match status" value="1"/>
</dbReference>
<comment type="similarity">
    <text evidence="2 8">Belongs to the major facilitator superfamily. Bcr/CmlA family.</text>
</comment>
<keyword evidence="3 8" id="KW-0813">Transport</keyword>
<reference evidence="10 11" key="1">
    <citation type="submission" date="2019-03" db="EMBL/GenBank/DDBJ databases">
        <title>Genomic Encyclopedia of Type Strains, Phase IV (KMG-IV): sequencing the most valuable type-strain genomes for metagenomic binning, comparative biology and taxonomic classification.</title>
        <authorList>
            <person name="Goeker M."/>
        </authorList>
    </citation>
    <scope>NUCLEOTIDE SEQUENCE [LARGE SCALE GENOMIC DNA]</scope>
    <source>
        <strain evidence="10 11">DSM 103792</strain>
    </source>
</reference>
<comment type="subcellular location">
    <subcellularLocation>
        <location evidence="8">Cell inner membrane</location>
        <topology evidence="8">Multi-pass membrane protein</topology>
    </subcellularLocation>
    <subcellularLocation>
        <location evidence="1">Cell membrane</location>
        <topology evidence="1">Multi-pass membrane protein</topology>
    </subcellularLocation>
</comment>
<dbReference type="PROSITE" id="PS50850">
    <property type="entry name" value="MFS"/>
    <property type="match status" value="1"/>
</dbReference>
<evidence type="ECO:0000256" key="2">
    <source>
        <dbReference type="ARBA" id="ARBA00006236"/>
    </source>
</evidence>
<dbReference type="FunFam" id="1.20.1720.10:FF:000005">
    <property type="entry name" value="Bcr/CflA family efflux transporter"/>
    <property type="match status" value="1"/>
</dbReference>
<dbReference type="InterPro" id="IPR004812">
    <property type="entry name" value="Efflux_drug-R_Bcr/CmlA"/>
</dbReference>
<dbReference type="OrthoDB" id="9814303at2"/>
<evidence type="ECO:0000259" key="9">
    <source>
        <dbReference type="PROSITE" id="PS50850"/>
    </source>
</evidence>
<feature type="transmembrane region" description="Helical" evidence="8">
    <location>
        <begin position="108"/>
        <end position="129"/>
    </location>
</feature>
<evidence type="ECO:0000256" key="6">
    <source>
        <dbReference type="ARBA" id="ARBA00022989"/>
    </source>
</evidence>
<dbReference type="AlphaFoldDB" id="A0A4R6UP12"/>
<feature type="transmembrane region" description="Helical" evidence="8">
    <location>
        <begin position="83"/>
        <end position="102"/>
    </location>
</feature>
<keyword evidence="7 8" id="KW-0472">Membrane</keyword>
<feature type="transmembrane region" description="Helical" evidence="8">
    <location>
        <begin position="259"/>
        <end position="279"/>
    </location>
</feature>
<accession>A0A4R6UP12</accession>
<feature type="transmembrane region" description="Helical" evidence="8">
    <location>
        <begin position="221"/>
        <end position="247"/>
    </location>
</feature>
<feature type="transmembrane region" description="Helical" evidence="8">
    <location>
        <begin position="378"/>
        <end position="397"/>
    </location>
</feature>
<dbReference type="InterPro" id="IPR020846">
    <property type="entry name" value="MFS_dom"/>
</dbReference>
<evidence type="ECO:0000256" key="3">
    <source>
        <dbReference type="ARBA" id="ARBA00022448"/>
    </source>
</evidence>
<proteinExistence type="inferred from homology"/>
<dbReference type="RefSeq" id="WP_133589866.1">
    <property type="nucleotide sequence ID" value="NZ_CP037953.1"/>
</dbReference>
<comment type="caution">
    <text evidence="10">The sequence shown here is derived from an EMBL/GenBank/DDBJ whole genome shotgun (WGS) entry which is preliminary data.</text>
</comment>
<organism evidence="10 11">
    <name type="scientific">Permianibacter aggregans</name>
    <dbReference type="NCBI Taxonomy" id="1510150"/>
    <lineage>
        <taxon>Bacteria</taxon>
        <taxon>Pseudomonadati</taxon>
        <taxon>Pseudomonadota</taxon>
        <taxon>Gammaproteobacteria</taxon>
        <taxon>Pseudomonadales</taxon>
        <taxon>Pseudomonadaceae</taxon>
        <taxon>Permianibacter</taxon>
    </lineage>
</organism>
<keyword evidence="11" id="KW-1185">Reference proteome</keyword>
<evidence type="ECO:0000256" key="4">
    <source>
        <dbReference type="ARBA" id="ARBA00022475"/>
    </source>
</evidence>
<dbReference type="Gene3D" id="1.20.1720.10">
    <property type="entry name" value="Multidrug resistance protein D"/>
    <property type="match status" value="1"/>
</dbReference>
<protein>
    <recommendedName>
        <fullName evidence="8">Bcr/CflA family efflux transporter</fullName>
    </recommendedName>
</protein>
<dbReference type="NCBIfam" id="TIGR00710">
    <property type="entry name" value="efflux_Bcr_CflA"/>
    <property type="match status" value="1"/>
</dbReference>
<dbReference type="GO" id="GO:0042910">
    <property type="term" value="F:xenobiotic transmembrane transporter activity"/>
    <property type="evidence" value="ECO:0007669"/>
    <property type="project" value="InterPro"/>
</dbReference>
<evidence type="ECO:0000313" key="10">
    <source>
        <dbReference type="EMBL" id="TDQ48691.1"/>
    </source>
</evidence>
<evidence type="ECO:0000256" key="8">
    <source>
        <dbReference type="RuleBase" id="RU365088"/>
    </source>
</evidence>
<keyword evidence="6 8" id="KW-1133">Transmembrane helix</keyword>
<feature type="transmembrane region" description="Helical" evidence="8">
    <location>
        <begin position="291"/>
        <end position="311"/>
    </location>
</feature>
<dbReference type="PRINTS" id="PR01036">
    <property type="entry name" value="TCRTETB"/>
</dbReference>
<dbReference type="InterPro" id="IPR011701">
    <property type="entry name" value="MFS"/>
</dbReference>
<evidence type="ECO:0000256" key="7">
    <source>
        <dbReference type="ARBA" id="ARBA00023136"/>
    </source>
</evidence>
<dbReference type="SUPFAM" id="SSF103473">
    <property type="entry name" value="MFS general substrate transporter"/>
    <property type="match status" value="1"/>
</dbReference>